<dbReference type="InterPro" id="IPR026891">
    <property type="entry name" value="Fn3-like"/>
</dbReference>
<dbReference type="FunFam" id="3.20.20.300:FF:000005">
    <property type="entry name" value="Periplasmic beta-glucosidase"/>
    <property type="match status" value="1"/>
</dbReference>
<dbReference type="Gene3D" id="3.40.50.1700">
    <property type="entry name" value="Glycoside hydrolase family 3 C-terminal domain"/>
    <property type="match status" value="1"/>
</dbReference>
<comment type="catalytic activity">
    <reaction evidence="1">
        <text>Hydrolysis of terminal, non-reducing beta-D-glucosyl residues with release of beta-D-glucose.</text>
        <dbReference type="EC" id="3.2.1.21"/>
    </reaction>
</comment>
<comment type="similarity">
    <text evidence="3">Belongs to the glycosyl hydrolase 3 family.</text>
</comment>
<dbReference type="PANTHER" id="PTHR30620">
    <property type="entry name" value="PERIPLASMIC BETA-GLUCOSIDASE-RELATED"/>
    <property type="match status" value="1"/>
</dbReference>
<dbReference type="InterPro" id="IPR002772">
    <property type="entry name" value="Glyco_hydro_3_C"/>
</dbReference>
<accession>A0A419W5J1</accession>
<keyword evidence="12" id="KW-1185">Reference proteome</keyword>
<dbReference type="Pfam" id="PF00933">
    <property type="entry name" value="Glyco_hydro_3"/>
    <property type="match status" value="1"/>
</dbReference>
<comment type="subcellular location">
    <subcellularLocation>
        <location evidence="2">Periplasm</location>
    </subcellularLocation>
</comment>
<dbReference type="GO" id="GO:0008422">
    <property type="term" value="F:beta-glucosidase activity"/>
    <property type="evidence" value="ECO:0007669"/>
    <property type="project" value="UniProtKB-EC"/>
</dbReference>
<evidence type="ECO:0000256" key="9">
    <source>
        <dbReference type="ARBA" id="ARBA00067498"/>
    </source>
</evidence>
<dbReference type="SUPFAM" id="SSF52279">
    <property type="entry name" value="Beta-D-glucan exohydrolase, C-terminal domain"/>
    <property type="match status" value="1"/>
</dbReference>
<feature type="domain" description="Fibronectin type III-like" evidence="10">
    <location>
        <begin position="676"/>
        <end position="745"/>
    </location>
</feature>
<evidence type="ECO:0000256" key="7">
    <source>
        <dbReference type="ARBA" id="ARBA00022801"/>
    </source>
</evidence>
<dbReference type="AlphaFoldDB" id="A0A419W5J1"/>
<evidence type="ECO:0000313" key="12">
    <source>
        <dbReference type="Proteomes" id="UP000283387"/>
    </source>
</evidence>
<name>A0A419W5J1_9BACT</name>
<sequence>MKFTGSQRLSALILLAFFCPICLWAGGVNADKSIERKLFIDALMSKMTLDEKLGQLNLLAWDGSLQTGAAANSGVSEKVKNGLVGGLFNIESKSTRMEIQKLAVEQSRLGIPIIFAQDVIHGHRTVFPIPLALSCSWDTELIERTARAAATEAASDGIDWVFSPMVDVSRDPRWGRVAEGAGEDPYLGSLIAKAMVKGYQGEDMAQPGAVMACVKHFALYGAGESGRDYNTVDMSEIKMFQDYLPPYRAAVDAGVGSVMTAFNDINGVPATSNKWLIDDVLRKDWGFDGFIATDYTAIREMGAHGIGDLETCSALALDAGIDMDMVSEGFVNTLKNSLEKGTVSMDEIDQACRRVLEAKYQLGLFDDPFLRLKDNIAEEGQNEEFMNLALEAARKSAVLLKNESSVLPLTKGQKIAVVGPLADSKKATMGTWVLNGDTSQVITVLEGLRKRTAVSYVKGARLTDDEALAKLIGYPMDEQSSEELIEEAIEVATFADVVVAVLGESAVMNGEAASLADINLQASQKELLQKLVETGKPVVLVLLTGRPLTLEWEDANCAAILQCWSAGSQTGNAVADILYGDFNPSGKLTMSFPRKVGQVPVYYSMKTTGRPFWEGVKYTSRYLDVPNTPLYPFGFGLSYTSFDVSDIQLDKNAFAENDTLTATINLTNTGEMAGEETVQLYLRDLEASVTRPRKELKHFQKVFLKPGETKTVRFKITVDDLMFYNSELEYQAEAGEFRVEIGLNSESTKTAIFEFVD</sequence>
<dbReference type="GO" id="GO:0042597">
    <property type="term" value="C:periplasmic space"/>
    <property type="evidence" value="ECO:0007669"/>
    <property type="project" value="UniProtKB-SubCell"/>
</dbReference>
<protein>
    <recommendedName>
        <fullName evidence="9">Periplasmic beta-glucosidase</fullName>
        <ecNumber evidence="4">3.2.1.21</ecNumber>
    </recommendedName>
</protein>
<evidence type="ECO:0000256" key="4">
    <source>
        <dbReference type="ARBA" id="ARBA00012744"/>
    </source>
</evidence>
<evidence type="ECO:0000256" key="1">
    <source>
        <dbReference type="ARBA" id="ARBA00000448"/>
    </source>
</evidence>
<dbReference type="NCBIfam" id="NF011678">
    <property type="entry name" value="PRK15098.1"/>
    <property type="match status" value="1"/>
</dbReference>
<dbReference type="Proteomes" id="UP000283387">
    <property type="component" value="Unassembled WGS sequence"/>
</dbReference>
<evidence type="ECO:0000256" key="6">
    <source>
        <dbReference type="ARBA" id="ARBA00022764"/>
    </source>
</evidence>
<keyword evidence="6" id="KW-0574">Periplasm</keyword>
<keyword evidence="7" id="KW-0378">Hydrolase</keyword>
<keyword evidence="8" id="KW-0326">Glycosidase</keyword>
<dbReference type="GO" id="GO:0009251">
    <property type="term" value="P:glucan catabolic process"/>
    <property type="evidence" value="ECO:0007669"/>
    <property type="project" value="TreeGrafter"/>
</dbReference>
<evidence type="ECO:0000256" key="3">
    <source>
        <dbReference type="ARBA" id="ARBA00005336"/>
    </source>
</evidence>
<dbReference type="InterPro" id="IPR013783">
    <property type="entry name" value="Ig-like_fold"/>
</dbReference>
<evidence type="ECO:0000259" key="10">
    <source>
        <dbReference type="SMART" id="SM01217"/>
    </source>
</evidence>
<dbReference type="Pfam" id="PF14310">
    <property type="entry name" value="Fn3-like"/>
    <property type="match status" value="1"/>
</dbReference>
<dbReference type="InterPro" id="IPR036962">
    <property type="entry name" value="Glyco_hydro_3_N_sf"/>
</dbReference>
<dbReference type="RefSeq" id="WP_211337990.1">
    <property type="nucleotide sequence ID" value="NZ_RAPN01000001.1"/>
</dbReference>
<dbReference type="Gene3D" id="2.60.40.10">
    <property type="entry name" value="Immunoglobulins"/>
    <property type="match status" value="1"/>
</dbReference>
<dbReference type="FunFam" id="2.60.40.10:FF:000495">
    <property type="entry name" value="Periplasmic beta-glucosidase"/>
    <property type="match status" value="1"/>
</dbReference>
<dbReference type="Gene3D" id="3.20.20.300">
    <property type="entry name" value="Glycoside hydrolase, family 3, N-terminal domain"/>
    <property type="match status" value="1"/>
</dbReference>
<keyword evidence="5" id="KW-0732">Signal</keyword>
<dbReference type="EMBL" id="RAPN01000001">
    <property type="protein sequence ID" value="RKD90705.1"/>
    <property type="molecule type" value="Genomic_DNA"/>
</dbReference>
<dbReference type="Pfam" id="PF01915">
    <property type="entry name" value="Glyco_hydro_3_C"/>
    <property type="match status" value="1"/>
</dbReference>
<dbReference type="FunFam" id="3.40.50.1700:FF:000004">
    <property type="entry name" value="Periplasmic beta-glucosidase"/>
    <property type="match status" value="1"/>
</dbReference>
<evidence type="ECO:0000256" key="2">
    <source>
        <dbReference type="ARBA" id="ARBA00004418"/>
    </source>
</evidence>
<dbReference type="InterPro" id="IPR017853">
    <property type="entry name" value="GH"/>
</dbReference>
<proteinExistence type="inferred from homology"/>
<evidence type="ECO:0000256" key="5">
    <source>
        <dbReference type="ARBA" id="ARBA00022729"/>
    </source>
</evidence>
<evidence type="ECO:0000313" key="11">
    <source>
        <dbReference type="EMBL" id="RKD90705.1"/>
    </source>
</evidence>
<comment type="caution">
    <text evidence="11">The sequence shown here is derived from an EMBL/GenBank/DDBJ whole genome shotgun (WGS) entry which is preliminary data.</text>
</comment>
<evidence type="ECO:0000256" key="8">
    <source>
        <dbReference type="ARBA" id="ARBA00023295"/>
    </source>
</evidence>
<dbReference type="SUPFAM" id="SSF51445">
    <property type="entry name" value="(Trans)glycosidases"/>
    <property type="match status" value="1"/>
</dbReference>
<dbReference type="PRINTS" id="PR00133">
    <property type="entry name" value="GLHYDRLASE3"/>
</dbReference>
<organism evidence="11 12">
    <name type="scientific">Mangrovibacterium diazotrophicum</name>
    <dbReference type="NCBI Taxonomy" id="1261403"/>
    <lineage>
        <taxon>Bacteria</taxon>
        <taxon>Pseudomonadati</taxon>
        <taxon>Bacteroidota</taxon>
        <taxon>Bacteroidia</taxon>
        <taxon>Marinilabiliales</taxon>
        <taxon>Prolixibacteraceae</taxon>
        <taxon>Mangrovibacterium</taxon>
    </lineage>
</organism>
<dbReference type="PANTHER" id="PTHR30620:SF16">
    <property type="entry name" value="LYSOSOMAL BETA GLUCOSIDASE"/>
    <property type="match status" value="1"/>
</dbReference>
<dbReference type="EC" id="3.2.1.21" evidence="4"/>
<gene>
    <name evidence="11" type="ORF">BC643_1048</name>
</gene>
<dbReference type="InterPro" id="IPR001764">
    <property type="entry name" value="Glyco_hydro_3_N"/>
</dbReference>
<reference evidence="11 12" key="1">
    <citation type="submission" date="2018-09" db="EMBL/GenBank/DDBJ databases">
        <title>Genomic Encyclopedia of Archaeal and Bacterial Type Strains, Phase II (KMG-II): from individual species to whole genera.</title>
        <authorList>
            <person name="Goeker M."/>
        </authorList>
    </citation>
    <scope>NUCLEOTIDE SEQUENCE [LARGE SCALE GENOMIC DNA]</scope>
    <source>
        <strain evidence="11 12">DSM 27148</strain>
    </source>
</reference>
<dbReference type="InterPro" id="IPR036881">
    <property type="entry name" value="Glyco_hydro_3_C_sf"/>
</dbReference>
<dbReference type="InterPro" id="IPR051915">
    <property type="entry name" value="Cellulose_Degrad_GH3"/>
</dbReference>
<dbReference type="SMART" id="SM01217">
    <property type="entry name" value="Fn3_like"/>
    <property type="match status" value="1"/>
</dbReference>